<dbReference type="EMBL" id="JAEUBD010001571">
    <property type="protein sequence ID" value="KAH3658862.1"/>
    <property type="molecule type" value="Genomic_DNA"/>
</dbReference>
<keyword evidence="3" id="KW-1185">Reference proteome</keyword>
<feature type="signal peptide" evidence="1">
    <location>
        <begin position="1"/>
        <end position="19"/>
    </location>
</feature>
<comment type="caution">
    <text evidence="2">The sequence shown here is derived from an EMBL/GenBank/DDBJ whole genome shotgun (WGS) entry which is preliminary data.</text>
</comment>
<feature type="chain" id="PRO_5040230732" evidence="1">
    <location>
        <begin position="20"/>
        <end position="118"/>
    </location>
</feature>
<accession>A0A9P8NSD8</accession>
<reference evidence="2" key="2">
    <citation type="submission" date="2021-01" db="EMBL/GenBank/DDBJ databases">
        <authorList>
            <person name="Schikora-Tamarit M.A."/>
        </authorList>
    </citation>
    <scope>NUCLEOTIDE SEQUENCE</scope>
    <source>
        <strain evidence="2">NCAIM Y.01608</strain>
    </source>
</reference>
<organism evidence="2 3">
    <name type="scientific">Ogataea polymorpha</name>
    <dbReference type="NCBI Taxonomy" id="460523"/>
    <lineage>
        <taxon>Eukaryota</taxon>
        <taxon>Fungi</taxon>
        <taxon>Dikarya</taxon>
        <taxon>Ascomycota</taxon>
        <taxon>Saccharomycotina</taxon>
        <taxon>Pichiomycetes</taxon>
        <taxon>Pichiales</taxon>
        <taxon>Pichiaceae</taxon>
        <taxon>Ogataea</taxon>
    </lineage>
</organism>
<dbReference type="Proteomes" id="UP000788993">
    <property type="component" value="Unassembled WGS sequence"/>
</dbReference>
<evidence type="ECO:0000313" key="2">
    <source>
        <dbReference type="EMBL" id="KAH3658862.1"/>
    </source>
</evidence>
<proteinExistence type="predicted"/>
<reference evidence="2" key="1">
    <citation type="journal article" date="2021" name="Open Biol.">
        <title>Shared evolutionary footprints suggest mitochondrial oxidative damage underlies multiple complex I losses in fungi.</title>
        <authorList>
            <person name="Schikora-Tamarit M.A."/>
            <person name="Marcet-Houben M."/>
            <person name="Nosek J."/>
            <person name="Gabaldon T."/>
        </authorList>
    </citation>
    <scope>NUCLEOTIDE SEQUENCE</scope>
    <source>
        <strain evidence="2">NCAIM Y.01608</strain>
    </source>
</reference>
<name>A0A9P8NSD8_9ASCO</name>
<sequence length="118" mass="12903">MGWSSGWTFFVWGFRGVTSNAMSLISRSFSASFLGEGGTTGTISSLVDELVLTLKNLLGTDTSVAAVSAEFAEKMVDWSDFEVSFVRILVRSGMDEKEVGFLRNLDRKVLLSTMVGKM</sequence>
<evidence type="ECO:0000313" key="3">
    <source>
        <dbReference type="Proteomes" id="UP000788993"/>
    </source>
</evidence>
<keyword evidence="1" id="KW-0732">Signal</keyword>
<evidence type="ECO:0000256" key="1">
    <source>
        <dbReference type="SAM" id="SignalP"/>
    </source>
</evidence>
<protein>
    <submittedName>
        <fullName evidence="2">Uncharacterized protein</fullName>
    </submittedName>
</protein>
<gene>
    <name evidence="2" type="ORF">OGATHE_006588</name>
</gene>
<dbReference type="AlphaFoldDB" id="A0A9P8NSD8"/>